<dbReference type="EMBL" id="SNRY01001828">
    <property type="protein sequence ID" value="KAA6328381.1"/>
    <property type="molecule type" value="Genomic_DNA"/>
</dbReference>
<proteinExistence type="predicted"/>
<name>A0A5J4R5K8_9ZZZZ</name>
<evidence type="ECO:0008006" key="2">
    <source>
        <dbReference type="Google" id="ProtNLM"/>
    </source>
</evidence>
<organism evidence="1">
    <name type="scientific">termite gut metagenome</name>
    <dbReference type="NCBI Taxonomy" id="433724"/>
    <lineage>
        <taxon>unclassified sequences</taxon>
        <taxon>metagenomes</taxon>
        <taxon>organismal metagenomes</taxon>
    </lineage>
</organism>
<reference evidence="1" key="1">
    <citation type="submission" date="2019-03" db="EMBL/GenBank/DDBJ databases">
        <title>Single cell metagenomics reveals metabolic interactions within the superorganism composed of flagellate Streblomastix strix and complex community of Bacteroidetes bacteria on its surface.</title>
        <authorList>
            <person name="Treitli S.C."/>
            <person name="Kolisko M."/>
            <person name="Husnik F."/>
            <person name="Keeling P."/>
            <person name="Hampl V."/>
        </authorList>
    </citation>
    <scope>NUCLEOTIDE SEQUENCE</scope>
    <source>
        <strain evidence="1">STM</strain>
    </source>
</reference>
<dbReference type="InterPro" id="IPR014942">
    <property type="entry name" value="AbiEii"/>
</dbReference>
<sequence>IRDNLEKVFRLCDVLQYLNENPLLSEHLALKGGTAINLTVFNIPRLSVDIDLDFTKECSRDEMLAVRDLINRDLTNFMFTQGYALSPNTKNPHSLDSWVFYFQNAGGNKDNIKIEINYSMRNHILPIVKRKINENFLQIEFEVKTLALLELFGGKIKALIERTAPRDLYDIYNMLNQNIIKTTEQDMLRKIVLFYLSVGGSNKPSITFNFDNLHRLKFPQIRSSLIPVLKKSERFDFETAKEEVKEYLSNLFILTEKEKLYVENFNHGIYQPELLFEETDIIERIKEHPMAAWKMKGK</sequence>
<dbReference type="Pfam" id="PF08843">
    <property type="entry name" value="AbiEii"/>
    <property type="match status" value="1"/>
</dbReference>
<protein>
    <recommendedName>
        <fullName evidence="2">Nucleotidyl transferase AbiEii/AbiGii toxin family protein</fullName>
    </recommendedName>
</protein>
<accession>A0A5J4R5K8</accession>
<dbReference type="Gene3D" id="3.10.450.620">
    <property type="entry name" value="JHP933, nucleotidyltransferase-like core domain"/>
    <property type="match status" value="1"/>
</dbReference>
<feature type="non-terminal residue" evidence="1">
    <location>
        <position position="1"/>
    </location>
</feature>
<gene>
    <name evidence="1" type="ORF">EZS27_022712</name>
</gene>
<dbReference type="AlphaFoldDB" id="A0A5J4R5K8"/>
<evidence type="ECO:0000313" key="1">
    <source>
        <dbReference type="EMBL" id="KAA6328381.1"/>
    </source>
</evidence>
<comment type="caution">
    <text evidence="1">The sequence shown here is derived from an EMBL/GenBank/DDBJ whole genome shotgun (WGS) entry which is preliminary data.</text>
</comment>